<keyword evidence="13" id="KW-1208">Phospholipid metabolism</keyword>
<evidence type="ECO:0000256" key="8">
    <source>
        <dbReference type="ARBA" id="ARBA00022692"/>
    </source>
</evidence>
<dbReference type="KEGG" id="meiy:MIN45_P0042"/>
<name>A0AAU9C5Q1_9GAMM</name>
<organism evidence="16 17">
    <name type="scientific">Methylomarinovum tepidoasis</name>
    <dbReference type="NCBI Taxonomy" id="2840183"/>
    <lineage>
        <taxon>Bacteria</taxon>
        <taxon>Pseudomonadati</taxon>
        <taxon>Pseudomonadota</taxon>
        <taxon>Gammaproteobacteria</taxon>
        <taxon>Methylococcales</taxon>
        <taxon>Methylothermaceae</taxon>
        <taxon>Methylomarinovum</taxon>
    </lineage>
</organism>
<evidence type="ECO:0000256" key="7">
    <source>
        <dbReference type="ARBA" id="ARBA00022679"/>
    </source>
</evidence>
<dbReference type="Gene3D" id="1.20.120.1760">
    <property type="match status" value="1"/>
</dbReference>
<dbReference type="PIRSF" id="PIRSF000847">
    <property type="entry name" value="Phos_ph_gly_syn"/>
    <property type="match status" value="1"/>
</dbReference>
<dbReference type="InterPro" id="IPR000462">
    <property type="entry name" value="CDP-OH_P_trans"/>
</dbReference>
<evidence type="ECO:0000256" key="9">
    <source>
        <dbReference type="ARBA" id="ARBA00022989"/>
    </source>
</evidence>
<feature type="transmembrane region" description="Helical" evidence="15">
    <location>
        <begin position="36"/>
        <end position="54"/>
    </location>
</feature>
<keyword evidence="7 16" id="KW-0808">Transferase</keyword>
<evidence type="ECO:0000256" key="10">
    <source>
        <dbReference type="ARBA" id="ARBA00023098"/>
    </source>
</evidence>
<comment type="similarity">
    <text evidence="3">Belongs to the CDP-alcohol phosphatidyltransferase class-I family.</text>
</comment>
<keyword evidence="11 15" id="KW-0472">Membrane</keyword>
<dbReference type="GO" id="GO:0016020">
    <property type="term" value="C:membrane"/>
    <property type="evidence" value="ECO:0007669"/>
    <property type="project" value="UniProtKB-SubCell"/>
</dbReference>
<proteinExistence type="inferred from homology"/>
<evidence type="ECO:0000256" key="2">
    <source>
        <dbReference type="ARBA" id="ARBA00005042"/>
    </source>
</evidence>
<gene>
    <name evidence="16" type="ORF">MIN45_P0042</name>
</gene>
<evidence type="ECO:0000256" key="11">
    <source>
        <dbReference type="ARBA" id="ARBA00023136"/>
    </source>
</evidence>
<dbReference type="Pfam" id="PF01066">
    <property type="entry name" value="CDP-OH_P_transf"/>
    <property type="match status" value="1"/>
</dbReference>
<feature type="transmembrane region" description="Helical" evidence="15">
    <location>
        <begin position="156"/>
        <end position="174"/>
    </location>
</feature>
<dbReference type="AlphaFoldDB" id="A0AAU9C5Q1"/>
<dbReference type="EC" id="2.7.8.5" evidence="4"/>
<dbReference type="Proteomes" id="UP001321450">
    <property type="component" value="Chromosome"/>
</dbReference>
<dbReference type="PANTHER" id="PTHR14269:SF60">
    <property type="entry name" value="CARDIOLIPIN SYNTHASE (CMP-FORMING)"/>
    <property type="match status" value="1"/>
</dbReference>
<dbReference type="InterPro" id="IPR043130">
    <property type="entry name" value="CDP-OH_PTrfase_TM_dom"/>
</dbReference>
<protein>
    <recommendedName>
        <fullName evidence="5">CDP-diacylglycerol--glycerol-3-phosphate 3-phosphatidyltransferase</fullName>
        <ecNumber evidence="4">2.7.8.5</ecNumber>
    </recommendedName>
</protein>
<dbReference type="InterPro" id="IPR050324">
    <property type="entry name" value="CDP-alcohol_PTase-I"/>
</dbReference>
<dbReference type="RefSeq" id="WP_286292615.1">
    <property type="nucleotide sequence ID" value="NZ_AP024718.1"/>
</dbReference>
<dbReference type="InterPro" id="IPR004570">
    <property type="entry name" value="Phosphatidylglycerol_P_synth"/>
</dbReference>
<dbReference type="PANTHER" id="PTHR14269">
    <property type="entry name" value="CDP-DIACYLGLYCEROL--GLYCEROL-3-PHOSPHATE 3-PHOSPHATIDYLTRANSFERASE-RELATED"/>
    <property type="match status" value="1"/>
</dbReference>
<comment type="pathway">
    <text evidence="2">Phospholipid metabolism; phosphatidylglycerol biosynthesis; phosphatidylglycerol from CDP-diacylglycerol: step 1/2.</text>
</comment>
<feature type="transmembrane region" description="Helical" evidence="15">
    <location>
        <begin position="102"/>
        <end position="118"/>
    </location>
</feature>
<comment type="subcellular location">
    <subcellularLocation>
        <location evidence="1">Membrane</location>
        <topology evidence="1">Multi-pass membrane protein</topology>
    </subcellularLocation>
</comment>
<evidence type="ECO:0000256" key="6">
    <source>
        <dbReference type="ARBA" id="ARBA00022516"/>
    </source>
</evidence>
<evidence type="ECO:0000256" key="4">
    <source>
        <dbReference type="ARBA" id="ARBA00013170"/>
    </source>
</evidence>
<keyword evidence="9 15" id="KW-1133">Transmembrane helix</keyword>
<evidence type="ECO:0000256" key="15">
    <source>
        <dbReference type="SAM" id="Phobius"/>
    </source>
</evidence>
<keyword evidence="17" id="KW-1185">Reference proteome</keyword>
<dbReference type="GO" id="GO:0043337">
    <property type="term" value="F:cardiolipin synthase (CMP-forming)"/>
    <property type="evidence" value="ECO:0007669"/>
    <property type="project" value="TreeGrafter"/>
</dbReference>
<evidence type="ECO:0000256" key="1">
    <source>
        <dbReference type="ARBA" id="ARBA00004141"/>
    </source>
</evidence>
<comment type="catalytic activity">
    <reaction evidence="14">
        <text>a CDP-1,2-diacyl-sn-glycerol + sn-glycerol 3-phosphate = a 1,2-diacyl-sn-glycero-3-phospho-(1'-sn-glycero-3'-phosphate) + CMP + H(+)</text>
        <dbReference type="Rhea" id="RHEA:12593"/>
        <dbReference type="ChEBI" id="CHEBI:15378"/>
        <dbReference type="ChEBI" id="CHEBI:57597"/>
        <dbReference type="ChEBI" id="CHEBI:58332"/>
        <dbReference type="ChEBI" id="CHEBI:60110"/>
        <dbReference type="ChEBI" id="CHEBI:60377"/>
        <dbReference type="EC" id="2.7.8.5"/>
    </reaction>
</comment>
<dbReference type="EMBL" id="AP024718">
    <property type="protein sequence ID" value="BCX87675.1"/>
    <property type="molecule type" value="Genomic_DNA"/>
</dbReference>
<evidence type="ECO:0000256" key="5">
    <source>
        <dbReference type="ARBA" id="ARBA00014944"/>
    </source>
</evidence>
<keyword evidence="10" id="KW-0443">Lipid metabolism</keyword>
<evidence type="ECO:0000256" key="12">
    <source>
        <dbReference type="ARBA" id="ARBA00023209"/>
    </source>
</evidence>
<keyword evidence="12" id="KW-0594">Phospholipid biosynthesis</keyword>
<reference evidence="17" key="1">
    <citation type="journal article" date="2024" name="Int. J. Syst. Evol. Microbiol.">
        <title>Methylomarinovum tepidoasis sp. nov., a moderately thermophilic methanotroph of the family Methylothermaceae isolated from a deep-sea hydrothermal field.</title>
        <authorList>
            <person name="Hirayama H."/>
            <person name="Takaki Y."/>
            <person name="Abe M."/>
            <person name="Miyazaki M."/>
            <person name="Uematsu K."/>
            <person name="Matsui Y."/>
            <person name="Takai K."/>
        </authorList>
    </citation>
    <scope>NUCLEOTIDE SEQUENCE [LARGE SCALE GENOMIC DNA]</scope>
    <source>
        <strain evidence="17">IN45</strain>
    </source>
</reference>
<evidence type="ECO:0000256" key="13">
    <source>
        <dbReference type="ARBA" id="ARBA00023264"/>
    </source>
</evidence>
<evidence type="ECO:0000313" key="17">
    <source>
        <dbReference type="Proteomes" id="UP001321450"/>
    </source>
</evidence>
<keyword evidence="8 15" id="KW-0812">Transmembrane</keyword>
<keyword evidence="6" id="KW-0444">Lipid biosynthesis</keyword>
<dbReference type="GO" id="GO:0008444">
    <property type="term" value="F:CDP-diacylglycerol-glycerol-3-phosphate 3-phosphatidyltransferase activity"/>
    <property type="evidence" value="ECO:0007669"/>
    <property type="project" value="UniProtKB-EC"/>
</dbReference>
<feature type="transmembrane region" description="Helical" evidence="15">
    <location>
        <begin position="12"/>
        <end position="29"/>
    </location>
</feature>
<dbReference type="GO" id="GO:0032049">
    <property type="term" value="P:cardiolipin biosynthetic process"/>
    <property type="evidence" value="ECO:0007669"/>
    <property type="project" value="TreeGrafter"/>
</dbReference>
<evidence type="ECO:0000313" key="16">
    <source>
        <dbReference type="EMBL" id="BCX87675.1"/>
    </source>
</evidence>
<evidence type="ECO:0000256" key="14">
    <source>
        <dbReference type="ARBA" id="ARBA00048586"/>
    </source>
</evidence>
<evidence type="ECO:0000256" key="3">
    <source>
        <dbReference type="ARBA" id="ARBA00010441"/>
    </source>
</evidence>
<feature type="transmembrane region" description="Helical" evidence="15">
    <location>
        <begin position="74"/>
        <end position="95"/>
    </location>
</feature>
<sequence>MTWLTLRNLPNFITICRILLVGPTVWAILRQRFDLALALFFAAGVSDGIDGFLAKHFGWTSRLGSLLDPLADKLLMVSSYAACAWTGLLPLWLAALVIGRDVLILAGATAYYFLLHPFEGQPSWISKLNTLLQILLLLALLWHHGLRPLPVSLTDTLIYAVAATTTVSGLHYLWSWGRLLLHQVWHV</sequence>
<accession>A0AAU9C5Q1</accession>